<dbReference type="PROSITE" id="PS50110">
    <property type="entry name" value="RESPONSE_REGULATORY"/>
    <property type="match status" value="1"/>
</dbReference>
<evidence type="ECO:0000256" key="3">
    <source>
        <dbReference type="ARBA" id="ARBA00023163"/>
    </source>
</evidence>
<dbReference type="InterPro" id="IPR018060">
    <property type="entry name" value="HTH_AraC"/>
</dbReference>
<dbReference type="InterPro" id="IPR001789">
    <property type="entry name" value="Sig_transdc_resp-reg_receiver"/>
</dbReference>
<evidence type="ECO:0000256" key="4">
    <source>
        <dbReference type="PROSITE-ProRule" id="PRU00169"/>
    </source>
</evidence>
<dbReference type="SMART" id="SM00342">
    <property type="entry name" value="HTH_ARAC"/>
    <property type="match status" value="1"/>
</dbReference>
<feature type="domain" description="HTH araC/xylS-type" evidence="5">
    <location>
        <begin position="137"/>
        <end position="235"/>
    </location>
</feature>
<comment type="caution">
    <text evidence="7">The sequence shown here is derived from an EMBL/GenBank/DDBJ whole genome shotgun (WGS) entry which is preliminary data.</text>
</comment>
<evidence type="ECO:0000313" key="7">
    <source>
        <dbReference type="EMBL" id="MFC3885615.1"/>
    </source>
</evidence>
<evidence type="ECO:0000259" key="5">
    <source>
        <dbReference type="PROSITE" id="PS01124"/>
    </source>
</evidence>
<dbReference type="RefSeq" id="WP_377918672.1">
    <property type="nucleotide sequence ID" value="NZ_JBHRZT010000072.1"/>
</dbReference>
<dbReference type="InterPro" id="IPR011006">
    <property type="entry name" value="CheY-like_superfamily"/>
</dbReference>
<dbReference type="Pfam" id="PF00072">
    <property type="entry name" value="Response_reg"/>
    <property type="match status" value="1"/>
</dbReference>
<dbReference type="PANTHER" id="PTHR43280">
    <property type="entry name" value="ARAC-FAMILY TRANSCRIPTIONAL REGULATOR"/>
    <property type="match status" value="1"/>
</dbReference>
<evidence type="ECO:0000313" key="8">
    <source>
        <dbReference type="Proteomes" id="UP001595752"/>
    </source>
</evidence>
<reference evidence="8" key="1">
    <citation type="journal article" date="2019" name="Int. J. Syst. Evol. Microbiol.">
        <title>The Global Catalogue of Microorganisms (GCM) 10K type strain sequencing project: providing services to taxonomists for standard genome sequencing and annotation.</title>
        <authorList>
            <consortium name="The Broad Institute Genomics Platform"/>
            <consortium name="The Broad Institute Genome Sequencing Center for Infectious Disease"/>
            <person name="Wu L."/>
            <person name="Ma J."/>
        </authorList>
    </citation>
    <scope>NUCLEOTIDE SEQUENCE [LARGE SCALE GENOMIC DNA]</scope>
    <source>
        <strain evidence="8">CCUG 61889</strain>
    </source>
</reference>
<feature type="domain" description="Response regulatory" evidence="6">
    <location>
        <begin position="1"/>
        <end position="116"/>
    </location>
</feature>
<dbReference type="PROSITE" id="PS00041">
    <property type="entry name" value="HTH_ARAC_FAMILY_1"/>
    <property type="match status" value="1"/>
</dbReference>
<gene>
    <name evidence="7" type="ORF">ACFOU2_19930</name>
</gene>
<dbReference type="InterPro" id="IPR018062">
    <property type="entry name" value="HTH_AraC-typ_CS"/>
</dbReference>
<dbReference type="SUPFAM" id="SSF52172">
    <property type="entry name" value="CheY-like"/>
    <property type="match status" value="1"/>
</dbReference>
<accession>A0ABV8B8A1</accession>
<proteinExistence type="predicted"/>
<dbReference type="EMBL" id="JBHRZT010000072">
    <property type="protein sequence ID" value="MFC3885615.1"/>
    <property type="molecule type" value="Genomic_DNA"/>
</dbReference>
<name>A0ABV8B8A1_9BACI</name>
<evidence type="ECO:0000256" key="2">
    <source>
        <dbReference type="ARBA" id="ARBA00023125"/>
    </source>
</evidence>
<keyword evidence="2" id="KW-0238">DNA-binding</keyword>
<dbReference type="SUPFAM" id="SSF46689">
    <property type="entry name" value="Homeodomain-like"/>
    <property type="match status" value="2"/>
</dbReference>
<organism evidence="7 8">
    <name type="scientific">Bacillus songklensis</name>
    <dbReference type="NCBI Taxonomy" id="1069116"/>
    <lineage>
        <taxon>Bacteria</taxon>
        <taxon>Bacillati</taxon>
        <taxon>Bacillota</taxon>
        <taxon>Bacilli</taxon>
        <taxon>Bacillales</taxon>
        <taxon>Bacillaceae</taxon>
        <taxon>Bacillus</taxon>
    </lineage>
</organism>
<dbReference type="InterPro" id="IPR009057">
    <property type="entry name" value="Homeodomain-like_sf"/>
</dbReference>
<feature type="modified residue" description="4-aspartylphosphate" evidence="4">
    <location>
        <position position="51"/>
    </location>
</feature>
<dbReference type="PANTHER" id="PTHR43280:SF2">
    <property type="entry name" value="HTH-TYPE TRANSCRIPTIONAL REGULATOR EXSA"/>
    <property type="match status" value="1"/>
</dbReference>
<dbReference type="CDD" id="cd17536">
    <property type="entry name" value="REC_YesN-like"/>
    <property type="match status" value="1"/>
</dbReference>
<dbReference type="Gene3D" id="1.10.10.60">
    <property type="entry name" value="Homeodomain-like"/>
    <property type="match status" value="2"/>
</dbReference>
<sequence length="252" mass="28975">MIVDDEPLEREVLTMIIKRENLGVSQLFEAENGADAVDLAKQKRMDVVLMDIKMPIMDGLTAAEIIKKDVPDCHVIFLTAYDESDFSYQTSKLGADDHLLKPAHPNEVKQTLVKYIPVLNRPVRPSLEASCEHGDIKTIMEYIENHLHLDLNLDTLSGLVYLNGQYLSRLFKQETGCTITQYITTRRLEKAKQYLSYSQETVMEISEKCGFSDSNYFARVFKKYEGVTPTQYQQRSLMGRKKRINSFNNFVM</sequence>
<dbReference type="Proteomes" id="UP001595752">
    <property type="component" value="Unassembled WGS sequence"/>
</dbReference>
<dbReference type="Gene3D" id="3.40.50.2300">
    <property type="match status" value="1"/>
</dbReference>
<keyword evidence="8" id="KW-1185">Reference proteome</keyword>
<keyword evidence="4" id="KW-0597">Phosphoprotein</keyword>
<keyword evidence="3" id="KW-0804">Transcription</keyword>
<dbReference type="Pfam" id="PF12833">
    <property type="entry name" value="HTH_18"/>
    <property type="match status" value="1"/>
</dbReference>
<evidence type="ECO:0000256" key="1">
    <source>
        <dbReference type="ARBA" id="ARBA00023015"/>
    </source>
</evidence>
<evidence type="ECO:0000259" key="6">
    <source>
        <dbReference type="PROSITE" id="PS50110"/>
    </source>
</evidence>
<keyword evidence="1" id="KW-0805">Transcription regulation</keyword>
<dbReference type="SMART" id="SM00448">
    <property type="entry name" value="REC"/>
    <property type="match status" value="1"/>
</dbReference>
<dbReference type="PROSITE" id="PS01124">
    <property type="entry name" value="HTH_ARAC_FAMILY_2"/>
    <property type="match status" value="1"/>
</dbReference>
<dbReference type="PRINTS" id="PR00032">
    <property type="entry name" value="HTHARAC"/>
</dbReference>
<protein>
    <submittedName>
        <fullName evidence="7">Response regulator</fullName>
    </submittedName>
</protein>
<dbReference type="InterPro" id="IPR020449">
    <property type="entry name" value="Tscrpt_reg_AraC-type_HTH"/>
</dbReference>